<feature type="compositionally biased region" description="Pro residues" evidence="1">
    <location>
        <begin position="201"/>
        <end position="214"/>
    </location>
</feature>
<name>A0AA48GYX3_9BACT</name>
<dbReference type="AlphaFoldDB" id="A0AA48GYX3"/>
<evidence type="ECO:0000313" key="4">
    <source>
        <dbReference type="Proteomes" id="UP001238179"/>
    </source>
</evidence>
<dbReference type="Pfam" id="PF14332">
    <property type="entry name" value="DUF4388"/>
    <property type="match status" value="1"/>
</dbReference>
<gene>
    <name evidence="3" type="ORF">METEAL_35900</name>
</gene>
<dbReference type="PANTHER" id="PTHR36304:SF4">
    <property type="entry name" value="DUF4388 DOMAIN-CONTAINING PROTEIN"/>
    <property type="match status" value="1"/>
</dbReference>
<evidence type="ECO:0000259" key="2">
    <source>
        <dbReference type="Pfam" id="PF14332"/>
    </source>
</evidence>
<evidence type="ECO:0000313" key="3">
    <source>
        <dbReference type="EMBL" id="BDU74416.1"/>
    </source>
</evidence>
<dbReference type="KEGG" id="msil:METEAL_35900"/>
<accession>A0AA48GYX3</accession>
<dbReference type="PANTHER" id="PTHR36304">
    <property type="entry name" value="DOMAIN GTPASE-ACTIVATING PROTEIN, PUTATIVE-RELATED-RELATED"/>
    <property type="match status" value="1"/>
</dbReference>
<dbReference type="RefSeq" id="WP_316413092.1">
    <property type="nucleotide sequence ID" value="NZ_AP027080.1"/>
</dbReference>
<feature type="region of interest" description="Disordered" evidence="1">
    <location>
        <begin position="182"/>
        <end position="234"/>
    </location>
</feature>
<protein>
    <recommendedName>
        <fullName evidence="2">PatA-like N-terminal domain-containing protein</fullName>
    </recommendedName>
</protein>
<dbReference type="Proteomes" id="UP001238179">
    <property type="component" value="Chromosome"/>
</dbReference>
<dbReference type="EMBL" id="AP027080">
    <property type="protein sequence ID" value="BDU74416.1"/>
    <property type="molecule type" value="Genomic_DNA"/>
</dbReference>
<reference evidence="4" key="1">
    <citation type="journal article" date="2023" name="Int. J. Syst. Evol. Microbiol.">
        <title>Mesoterricola silvestris gen. nov., sp. nov., Mesoterricola sediminis sp. nov., Geothrix oryzae sp. nov., Geothrix edaphica sp. nov., Geothrix rubra sp. nov., and Geothrix limicola sp. nov., six novel members of Acidobacteriota isolated from soils.</title>
        <authorList>
            <person name="Itoh H."/>
            <person name="Sugisawa Y."/>
            <person name="Mise K."/>
            <person name="Xu Z."/>
            <person name="Kuniyasu M."/>
            <person name="Ushijima N."/>
            <person name="Kawano K."/>
            <person name="Kobayashi E."/>
            <person name="Shiratori Y."/>
            <person name="Masuda Y."/>
            <person name="Senoo K."/>
        </authorList>
    </citation>
    <scope>NUCLEOTIDE SEQUENCE [LARGE SCALE GENOMIC DNA]</scope>
    <source>
        <strain evidence="4">W79</strain>
    </source>
</reference>
<proteinExistence type="predicted"/>
<feature type="domain" description="PatA-like N-terminal" evidence="2">
    <location>
        <begin position="7"/>
        <end position="106"/>
    </location>
</feature>
<sequence>MSQGLIQGSMREAPLPDIIQLVSQGGKTGCFHVSEELHKARIYLKDGRIVHAVSNDCEGLDAIYEVALWLDGHYHFEENDPGVEVTITKPNPSILMEMHRRMDEWRVISQKIPSLDLHPHTTLLPGETPSGVNPREARLLTLATGYYTVAELAEVLEKPVLNIAKDLYGLVMGGHVVLKGVRSGKRPEVPGKPAPAAEKPQPAPPPPPAEPEPAPVVTEPVGLAPDPPSLPAEPEMPVRVELRPAHAAPRPLAPAQDPVRLAKLTNFTQRIVQTAKGALPPEHHEMVNRLQAKANQQLVAGEGPEAVKNLALAVSRGAVDAGCDGDTVKNLNAHLKALFAK</sequence>
<organism evidence="3 4">
    <name type="scientific">Mesoterricola silvestris</name>
    <dbReference type="NCBI Taxonomy" id="2927979"/>
    <lineage>
        <taxon>Bacteria</taxon>
        <taxon>Pseudomonadati</taxon>
        <taxon>Acidobacteriota</taxon>
        <taxon>Holophagae</taxon>
        <taxon>Holophagales</taxon>
        <taxon>Holophagaceae</taxon>
        <taxon>Mesoterricola</taxon>
    </lineage>
</organism>
<dbReference type="InterPro" id="IPR025497">
    <property type="entry name" value="PatA-like_N"/>
</dbReference>
<keyword evidence="4" id="KW-1185">Reference proteome</keyword>
<evidence type="ECO:0000256" key="1">
    <source>
        <dbReference type="SAM" id="MobiDB-lite"/>
    </source>
</evidence>